<dbReference type="Proteomes" id="UP000295030">
    <property type="component" value="Unassembled WGS sequence"/>
</dbReference>
<proteinExistence type="predicted"/>
<organism evidence="1 2">
    <name type="scientific">Ancylobacter aquaticus</name>
    <dbReference type="NCBI Taxonomy" id="100"/>
    <lineage>
        <taxon>Bacteria</taxon>
        <taxon>Pseudomonadati</taxon>
        <taxon>Pseudomonadota</taxon>
        <taxon>Alphaproteobacteria</taxon>
        <taxon>Hyphomicrobiales</taxon>
        <taxon>Xanthobacteraceae</taxon>
        <taxon>Ancylobacter</taxon>
    </lineage>
</organism>
<protein>
    <submittedName>
        <fullName evidence="1">Uncharacterized protein (TIGR02118 family)</fullName>
    </submittedName>
</protein>
<gene>
    <name evidence="1" type="ORF">EV667_2858</name>
</gene>
<dbReference type="InterPro" id="IPR011008">
    <property type="entry name" value="Dimeric_a/b-barrel"/>
</dbReference>
<dbReference type="SUPFAM" id="SSF54909">
    <property type="entry name" value="Dimeric alpha+beta barrel"/>
    <property type="match status" value="1"/>
</dbReference>
<dbReference type="PANTHER" id="PTHR40260:SF2">
    <property type="entry name" value="BLR8190 PROTEIN"/>
    <property type="match status" value="1"/>
</dbReference>
<accession>A0A4R1I109</accession>
<dbReference type="GO" id="GO:0016491">
    <property type="term" value="F:oxidoreductase activity"/>
    <property type="evidence" value="ECO:0007669"/>
    <property type="project" value="InterPro"/>
</dbReference>
<sequence length="99" mass="11053">MTNEIMIVTCTGGLFFDRDYYINVHLPLALECWRQYGLKSASAFFPRDADAPDVAIGIYNFRDKAAIHAALASRETETVMADVPRFTDARVSRTIGFSA</sequence>
<dbReference type="InterPro" id="IPR009799">
    <property type="entry name" value="EthD_dom"/>
</dbReference>
<comment type="caution">
    <text evidence="1">The sequence shown here is derived from an EMBL/GenBank/DDBJ whole genome shotgun (WGS) entry which is preliminary data.</text>
</comment>
<dbReference type="NCBIfam" id="TIGR02118">
    <property type="entry name" value="EthD family reductase"/>
    <property type="match status" value="1"/>
</dbReference>
<keyword evidence="2" id="KW-1185">Reference proteome</keyword>
<name>A0A4R1I109_ANCAQ</name>
<evidence type="ECO:0000313" key="2">
    <source>
        <dbReference type="Proteomes" id="UP000295030"/>
    </source>
</evidence>
<dbReference type="AlphaFoldDB" id="A0A4R1I109"/>
<dbReference type="PANTHER" id="PTHR40260">
    <property type="entry name" value="BLR8190 PROTEIN"/>
    <property type="match status" value="1"/>
</dbReference>
<dbReference type="EMBL" id="SMFY01000002">
    <property type="protein sequence ID" value="TCK28844.1"/>
    <property type="molecule type" value="Genomic_DNA"/>
</dbReference>
<dbReference type="Gene3D" id="3.30.70.100">
    <property type="match status" value="1"/>
</dbReference>
<evidence type="ECO:0000313" key="1">
    <source>
        <dbReference type="EMBL" id="TCK28844.1"/>
    </source>
</evidence>
<dbReference type="RefSeq" id="WP_245516148.1">
    <property type="nucleotide sequence ID" value="NZ_SMFY01000002.1"/>
</dbReference>
<reference evidence="1 2" key="1">
    <citation type="submission" date="2019-03" db="EMBL/GenBank/DDBJ databases">
        <title>Genomic Encyclopedia of Type Strains, Phase IV (KMG-IV): sequencing the most valuable type-strain genomes for metagenomic binning, comparative biology and taxonomic classification.</title>
        <authorList>
            <person name="Goeker M."/>
        </authorList>
    </citation>
    <scope>NUCLEOTIDE SEQUENCE [LARGE SCALE GENOMIC DNA]</scope>
    <source>
        <strain evidence="1 2">DSM 101</strain>
    </source>
</reference>